<sequence length="254" mass="26982">MDPKGRQLVQQLRRLKDHSGLTLRMLQARTPFSGSSWERYLNGKALPPAEAVAALAVLADADAAPLLALREAAQDSGAATEAPHRDEAAETTPQRVPALPGPPPASSLRKGEHRTRDQEQGKVHGVALSLVGGALLLSAVISGWLIADRPDIVGDPAASATGVGSYSCAYVRHGDLTFAGNSSTNSRLVALNSTGEDVAEVQCLLRRHHLSPGDVDGYFGKRTEAEVKTLQQQDHVSADGIVGEQTWSLLRHVE</sequence>
<dbReference type="EMBL" id="JBEOZM010000013">
    <property type="protein sequence ID" value="MER6270917.1"/>
    <property type="molecule type" value="Genomic_DNA"/>
</dbReference>
<proteinExistence type="predicted"/>
<evidence type="ECO:0000313" key="5">
    <source>
        <dbReference type="Proteomes" id="UP001490365"/>
    </source>
</evidence>
<dbReference type="Gene3D" id="1.10.260.40">
    <property type="entry name" value="lambda repressor-like DNA-binding domains"/>
    <property type="match status" value="1"/>
</dbReference>
<evidence type="ECO:0000256" key="2">
    <source>
        <dbReference type="SAM" id="Phobius"/>
    </source>
</evidence>
<comment type="caution">
    <text evidence="4">The sequence shown here is derived from an EMBL/GenBank/DDBJ whole genome shotgun (WGS) entry which is preliminary data.</text>
</comment>
<feature type="transmembrane region" description="Helical" evidence="2">
    <location>
        <begin position="123"/>
        <end position="147"/>
    </location>
</feature>
<dbReference type="Gene3D" id="1.10.101.10">
    <property type="entry name" value="PGBD-like superfamily/PGBD"/>
    <property type="match status" value="1"/>
</dbReference>
<reference evidence="4 5" key="1">
    <citation type="submission" date="2024-06" db="EMBL/GenBank/DDBJ databases">
        <title>The Natural Products Discovery Center: Release of the First 8490 Sequenced Strains for Exploring Actinobacteria Biosynthetic Diversity.</title>
        <authorList>
            <person name="Kalkreuter E."/>
            <person name="Kautsar S.A."/>
            <person name="Yang D."/>
            <person name="Bader C.D."/>
            <person name="Teijaro C.N."/>
            <person name="Fluegel L."/>
            <person name="Davis C.M."/>
            <person name="Simpson J.R."/>
            <person name="Lauterbach L."/>
            <person name="Steele A.D."/>
            <person name="Gui C."/>
            <person name="Meng S."/>
            <person name="Li G."/>
            <person name="Viehrig K."/>
            <person name="Ye F."/>
            <person name="Su P."/>
            <person name="Kiefer A.F."/>
            <person name="Nichols A."/>
            <person name="Cepeda A.J."/>
            <person name="Yan W."/>
            <person name="Fan B."/>
            <person name="Jiang Y."/>
            <person name="Adhikari A."/>
            <person name="Zheng C.-J."/>
            <person name="Schuster L."/>
            <person name="Cowan T.M."/>
            <person name="Smanski M.J."/>
            <person name="Chevrette M.G."/>
            <person name="De Carvalho L.P.S."/>
            <person name="Shen B."/>
        </authorList>
    </citation>
    <scope>NUCLEOTIDE SEQUENCE [LARGE SCALE GENOMIC DNA]</scope>
    <source>
        <strain evidence="4 5">NPDC001694</strain>
    </source>
</reference>
<dbReference type="InterPro" id="IPR010982">
    <property type="entry name" value="Lambda_DNA-bd_dom_sf"/>
</dbReference>
<evidence type="ECO:0000313" key="4">
    <source>
        <dbReference type="EMBL" id="MER6270917.1"/>
    </source>
</evidence>
<dbReference type="SUPFAM" id="SSF47090">
    <property type="entry name" value="PGBD-like"/>
    <property type="match status" value="1"/>
</dbReference>
<dbReference type="InterPro" id="IPR036365">
    <property type="entry name" value="PGBD-like_sf"/>
</dbReference>
<keyword evidence="2" id="KW-1133">Transmembrane helix</keyword>
<feature type="domain" description="Peptidoglycan binding-like" evidence="3">
    <location>
        <begin position="194"/>
        <end position="250"/>
    </location>
</feature>
<dbReference type="Pfam" id="PF01471">
    <property type="entry name" value="PG_binding_1"/>
    <property type="match status" value="1"/>
</dbReference>
<feature type="region of interest" description="Disordered" evidence="1">
    <location>
        <begin position="74"/>
        <end position="120"/>
    </location>
</feature>
<accession>A0ABV1TLN6</accession>
<evidence type="ECO:0000259" key="3">
    <source>
        <dbReference type="Pfam" id="PF01471"/>
    </source>
</evidence>
<dbReference type="InterPro" id="IPR036366">
    <property type="entry name" value="PGBDSf"/>
</dbReference>
<keyword evidence="5" id="KW-1185">Reference proteome</keyword>
<protein>
    <submittedName>
        <fullName evidence="4">Peptidoglycan-binding protein</fullName>
    </submittedName>
</protein>
<name>A0ABV1TLN6_9ACTN</name>
<evidence type="ECO:0000256" key="1">
    <source>
        <dbReference type="SAM" id="MobiDB-lite"/>
    </source>
</evidence>
<dbReference type="Proteomes" id="UP001490365">
    <property type="component" value="Unassembled WGS sequence"/>
</dbReference>
<dbReference type="Pfam" id="PF13560">
    <property type="entry name" value="HTH_31"/>
    <property type="match status" value="1"/>
</dbReference>
<keyword evidence="2" id="KW-0472">Membrane</keyword>
<dbReference type="InterPro" id="IPR002477">
    <property type="entry name" value="Peptidoglycan-bd-like"/>
</dbReference>
<gene>
    <name evidence="4" type="ORF">ABT211_27025</name>
</gene>
<organism evidence="4 5">
    <name type="scientific">Streptomyces sp. 900105755</name>
    <dbReference type="NCBI Taxonomy" id="3154389"/>
    <lineage>
        <taxon>Bacteria</taxon>
        <taxon>Bacillati</taxon>
        <taxon>Actinomycetota</taxon>
        <taxon>Actinomycetes</taxon>
        <taxon>Kitasatosporales</taxon>
        <taxon>Streptomycetaceae</taxon>
        <taxon>Streptomyces</taxon>
    </lineage>
</organism>
<dbReference type="RefSeq" id="WP_351959334.1">
    <property type="nucleotide sequence ID" value="NZ_JBEOZM010000013.1"/>
</dbReference>
<keyword evidence="2" id="KW-0812">Transmembrane</keyword>